<keyword evidence="4" id="KW-0488">Methylation</keyword>
<keyword evidence="8" id="KW-0472">Membrane</keyword>
<dbReference type="OrthoDB" id="6198194at2"/>
<evidence type="ECO:0000313" key="12">
    <source>
        <dbReference type="EMBL" id="SDO25824.1"/>
    </source>
</evidence>
<keyword evidence="5" id="KW-0997">Cell inner membrane</keyword>
<evidence type="ECO:0000256" key="3">
    <source>
        <dbReference type="ARBA" id="ARBA00022475"/>
    </source>
</evidence>
<dbReference type="Pfam" id="PF12019">
    <property type="entry name" value="GspH"/>
    <property type="match status" value="1"/>
</dbReference>
<dbReference type="Pfam" id="PF07963">
    <property type="entry name" value="N_methyl"/>
    <property type="match status" value="1"/>
</dbReference>
<dbReference type="AlphaFoldDB" id="A0A1H0I317"/>
<keyword evidence="13" id="KW-1185">Reference proteome</keyword>
<keyword evidence="7" id="KW-1133">Transmembrane helix</keyword>
<dbReference type="NCBIfam" id="TIGR02532">
    <property type="entry name" value="IV_pilin_GFxxxE"/>
    <property type="match status" value="1"/>
</dbReference>
<evidence type="ECO:0000256" key="10">
    <source>
        <dbReference type="ARBA" id="ARBA00030775"/>
    </source>
</evidence>
<keyword evidence="3" id="KW-1003">Cell membrane</keyword>
<evidence type="ECO:0000256" key="9">
    <source>
        <dbReference type="ARBA" id="ARBA00025772"/>
    </source>
</evidence>
<proteinExistence type="inferred from homology"/>
<evidence type="ECO:0000313" key="13">
    <source>
        <dbReference type="Proteomes" id="UP000199677"/>
    </source>
</evidence>
<evidence type="ECO:0000256" key="1">
    <source>
        <dbReference type="ARBA" id="ARBA00004377"/>
    </source>
</evidence>
<dbReference type="InterPro" id="IPR045584">
    <property type="entry name" value="Pilin-like"/>
</dbReference>
<sequence length="182" mass="20305">MRKPVRHLSGARAHGFTLLELLVTLLIMGIVAAWGIPSFQAFGERNARTGEANRLQTALGFARQTAITQRQPVTLCPTTSHQGTLRCDDNWSQALMAIRGDQTEDIAPADVLRAFPTAQRINVQYSRGWRRIRYDALGHTSGFNGRFTLCPQGDHHRLKGSTLILSQLGRWRMARSPAECPE</sequence>
<dbReference type="RefSeq" id="WP_089707714.1">
    <property type="nucleotide sequence ID" value="NZ_FNII01000018.1"/>
</dbReference>
<dbReference type="STRING" id="416873.SAMN04487951_11816"/>
<comment type="similarity">
    <text evidence="9">Belongs to the GSP H family.</text>
</comment>
<dbReference type="GO" id="GO:0015627">
    <property type="term" value="C:type II protein secretion system complex"/>
    <property type="evidence" value="ECO:0007669"/>
    <property type="project" value="InterPro"/>
</dbReference>
<dbReference type="InterPro" id="IPR022346">
    <property type="entry name" value="T2SS_GspH"/>
</dbReference>
<dbReference type="InterPro" id="IPR012902">
    <property type="entry name" value="N_methyl_site"/>
</dbReference>
<keyword evidence="6" id="KW-0812">Transmembrane</keyword>
<evidence type="ECO:0000259" key="11">
    <source>
        <dbReference type="Pfam" id="PF12019"/>
    </source>
</evidence>
<reference evidence="13" key="1">
    <citation type="submission" date="2016-10" db="EMBL/GenBank/DDBJ databases">
        <authorList>
            <person name="Varghese N."/>
            <person name="Submissions S."/>
        </authorList>
    </citation>
    <scope>NUCLEOTIDE SEQUENCE [LARGE SCALE GENOMIC DNA]</scope>
    <source>
        <strain evidence="13">CGMCC 1.6494</strain>
    </source>
</reference>
<accession>A0A1H0I317</accession>
<evidence type="ECO:0000256" key="6">
    <source>
        <dbReference type="ARBA" id="ARBA00022692"/>
    </source>
</evidence>
<comment type="subcellular location">
    <subcellularLocation>
        <location evidence="1">Cell inner membrane</location>
        <topology evidence="1">Single-pass membrane protein</topology>
    </subcellularLocation>
</comment>
<dbReference type="GO" id="GO:0005886">
    <property type="term" value="C:plasma membrane"/>
    <property type="evidence" value="ECO:0007669"/>
    <property type="project" value="UniProtKB-SubCell"/>
</dbReference>
<name>A0A1H0I317_9GAMM</name>
<evidence type="ECO:0000256" key="5">
    <source>
        <dbReference type="ARBA" id="ARBA00022519"/>
    </source>
</evidence>
<protein>
    <recommendedName>
        <fullName evidence="2">Type II secretion system protein H</fullName>
    </recommendedName>
    <alternativeName>
        <fullName evidence="10">General secretion pathway protein H</fullName>
    </alternativeName>
</protein>
<dbReference type="GO" id="GO:0015628">
    <property type="term" value="P:protein secretion by the type II secretion system"/>
    <property type="evidence" value="ECO:0007669"/>
    <property type="project" value="InterPro"/>
</dbReference>
<dbReference type="EMBL" id="FNII01000018">
    <property type="protein sequence ID" value="SDO25824.1"/>
    <property type="molecule type" value="Genomic_DNA"/>
</dbReference>
<gene>
    <name evidence="12" type="ORF">SAMN04487951_11816</name>
</gene>
<dbReference type="SUPFAM" id="SSF54523">
    <property type="entry name" value="Pili subunits"/>
    <property type="match status" value="1"/>
</dbReference>
<organism evidence="12 13">
    <name type="scientific">Vreelandella arcis</name>
    <dbReference type="NCBI Taxonomy" id="416873"/>
    <lineage>
        <taxon>Bacteria</taxon>
        <taxon>Pseudomonadati</taxon>
        <taxon>Pseudomonadota</taxon>
        <taxon>Gammaproteobacteria</taxon>
        <taxon>Oceanospirillales</taxon>
        <taxon>Halomonadaceae</taxon>
        <taxon>Vreelandella</taxon>
    </lineage>
</organism>
<dbReference type="Proteomes" id="UP000199677">
    <property type="component" value="Unassembled WGS sequence"/>
</dbReference>
<evidence type="ECO:0000256" key="7">
    <source>
        <dbReference type="ARBA" id="ARBA00022989"/>
    </source>
</evidence>
<dbReference type="Gene3D" id="3.55.40.10">
    <property type="entry name" value="minor pseudopilin epsh domain"/>
    <property type="match status" value="1"/>
</dbReference>
<evidence type="ECO:0000256" key="4">
    <source>
        <dbReference type="ARBA" id="ARBA00022481"/>
    </source>
</evidence>
<evidence type="ECO:0000256" key="2">
    <source>
        <dbReference type="ARBA" id="ARBA00021549"/>
    </source>
</evidence>
<dbReference type="PROSITE" id="PS00409">
    <property type="entry name" value="PROKAR_NTER_METHYL"/>
    <property type="match status" value="1"/>
</dbReference>
<feature type="domain" description="General secretion pathway GspH" evidence="11">
    <location>
        <begin position="51"/>
        <end position="158"/>
    </location>
</feature>
<evidence type="ECO:0000256" key="8">
    <source>
        <dbReference type="ARBA" id="ARBA00023136"/>
    </source>
</evidence>